<evidence type="ECO:0000313" key="1">
    <source>
        <dbReference type="EMBL" id="KAL0935474.1"/>
    </source>
</evidence>
<organism evidence="1 2">
    <name type="scientific">Colletotrichum truncatum</name>
    <name type="common">Anthracnose fungus</name>
    <name type="synonym">Colletotrichum capsici</name>
    <dbReference type="NCBI Taxonomy" id="5467"/>
    <lineage>
        <taxon>Eukaryota</taxon>
        <taxon>Fungi</taxon>
        <taxon>Dikarya</taxon>
        <taxon>Ascomycota</taxon>
        <taxon>Pezizomycotina</taxon>
        <taxon>Sordariomycetes</taxon>
        <taxon>Hypocreomycetidae</taxon>
        <taxon>Glomerellales</taxon>
        <taxon>Glomerellaceae</taxon>
        <taxon>Colletotrichum</taxon>
        <taxon>Colletotrichum truncatum species complex</taxon>
    </lineage>
</organism>
<evidence type="ECO:0000313" key="2">
    <source>
        <dbReference type="Proteomes" id="UP000805649"/>
    </source>
</evidence>
<name>A0ACC3YU82_COLTU</name>
<reference evidence="1 2" key="1">
    <citation type="journal article" date="2020" name="Phytopathology">
        <title>Genome Sequence Resources of Colletotrichum truncatum, C. plurivorum, C. musicola, and C. sojae: Four Species Pathogenic to Soybean (Glycine max).</title>
        <authorList>
            <person name="Rogerio F."/>
            <person name="Boufleur T.R."/>
            <person name="Ciampi-Guillardi M."/>
            <person name="Sukno S.A."/>
            <person name="Thon M.R."/>
            <person name="Massola Junior N.S."/>
            <person name="Baroncelli R."/>
        </authorList>
    </citation>
    <scope>NUCLEOTIDE SEQUENCE [LARGE SCALE GENOMIC DNA]</scope>
    <source>
        <strain evidence="1 2">CMES1059</strain>
    </source>
</reference>
<dbReference type="Proteomes" id="UP000805649">
    <property type="component" value="Unassembled WGS sequence"/>
</dbReference>
<proteinExistence type="predicted"/>
<dbReference type="EMBL" id="VUJX02000006">
    <property type="protein sequence ID" value="KAL0935474.1"/>
    <property type="molecule type" value="Genomic_DNA"/>
</dbReference>
<sequence>MVKNTGIPTRSEGIVEADVGVAGVDTLVVKEVEGDWLPLGLLAVKAMVGVKVELGDTEAKPGAVETRAVVDESVLGVRPGEEVPLFKRLEEGMLNVDAEPAPEIEAVLLFD</sequence>
<accession>A0ACC3YU82</accession>
<gene>
    <name evidence="1" type="ORF">CTRU02_210065</name>
</gene>
<keyword evidence="2" id="KW-1185">Reference proteome</keyword>
<protein>
    <submittedName>
        <fullName evidence="1">Uncharacterized protein</fullName>
    </submittedName>
</protein>
<comment type="caution">
    <text evidence="1">The sequence shown here is derived from an EMBL/GenBank/DDBJ whole genome shotgun (WGS) entry which is preliminary data.</text>
</comment>